<dbReference type="InterPro" id="IPR001647">
    <property type="entry name" value="HTH_TetR"/>
</dbReference>
<protein>
    <recommendedName>
        <fullName evidence="6">HTH tetR-type domain-containing protein</fullName>
    </recommendedName>
</protein>
<dbReference type="GO" id="GO:0003677">
    <property type="term" value="F:DNA binding"/>
    <property type="evidence" value="ECO:0007669"/>
    <property type="project" value="UniProtKB-UniRule"/>
</dbReference>
<dbReference type="SUPFAM" id="SSF46689">
    <property type="entry name" value="Homeodomain-like"/>
    <property type="match status" value="1"/>
</dbReference>
<dbReference type="RefSeq" id="WP_197973371.1">
    <property type="nucleotide sequence ID" value="NZ_AP023287.1"/>
</dbReference>
<gene>
    <name evidence="7" type="ORF">NIIDNTM18_09190</name>
</gene>
<dbReference type="InterPro" id="IPR009057">
    <property type="entry name" value="Homeodomain-like_sf"/>
</dbReference>
<name>A0A6S6P245_9MYCO</name>
<dbReference type="SUPFAM" id="SSF48498">
    <property type="entry name" value="Tetracyclin repressor-like, C-terminal domain"/>
    <property type="match status" value="1"/>
</dbReference>
<evidence type="ECO:0000256" key="4">
    <source>
        <dbReference type="PROSITE-ProRule" id="PRU00335"/>
    </source>
</evidence>
<keyword evidence="2 4" id="KW-0238">DNA-binding</keyword>
<dbReference type="PRINTS" id="PR00455">
    <property type="entry name" value="HTHTETR"/>
</dbReference>
<dbReference type="InterPro" id="IPR036271">
    <property type="entry name" value="Tet_transcr_reg_TetR-rel_C_sf"/>
</dbReference>
<keyword evidence="1" id="KW-0805">Transcription regulation</keyword>
<evidence type="ECO:0000256" key="5">
    <source>
        <dbReference type="SAM" id="MobiDB-lite"/>
    </source>
</evidence>
<sequence length="222" mass="24499">MAEPAPSPRPLTPKGQATRDRILDAAAELLSTDGLSALTMVAIRKAASVSGSQLAHYFTDRQALLRALIERQMRTAADFDRPWETFDDVERWLGQAVRRLRATGFSGAPTYHGLAGQLAKADPALLQALTDGYRQWIALVEASIRDMKERGLLVDGADPHQLALVLVGAHQAGGTMAFVYREEWPQADALRFAVNRLRTFAADPAERAPRPPRRPRRHRSTA</sequence>
<accession>A0A6S6P245</accession>
<dbReference type="PROSITE" id="PS50977">
    <property type="entry name" value="HTH_TETR_2"/>
    <property type="match status" value="1"/>
</dbReference>
<proteinExistence type="predicted"/>
<organism evidence="7 8">
    <name type="scientific">Mycolicibacterium litorale</name>
    <dbReference type="NCBI Taxonomy" id="758802"/>
    <lineage>
        <taxon>Bacteria</taxon>
        <taxon>Bacillati</taxon>
        <taxon>Actinomycetota</taxon>
        <taxon>Actinomycetes</taxon>
        <taxon>Mycobacteriales</taxon>
        <taxon>Mycobacteriaceae</taxon>
        <taxon>Mycolicibacterium</taxon>
    </lineage>
</organism>
<dbReference type="Pfam" id="PF00440">
    <property type="entry name" value="TetR_N"/>
    <property type="match status" value="1"/>
</dbReference>
<feature type="DNA-binding region" description="H-T-H motif" evidence="4">
    <location>
        <begin position="39"/>
        <end position="58"/>
    </location>
</feature>
<evidence type="ECO:0000256" key="1">
    <source>
        <dbReference type="ARBA" id="ARBA00023015"/>
    </source>
</evidence>
<keyword evidence="3" id="KW-0804">Transcription</keyword>
<reference evidence="7 8" key="1">
    <citation type="submission" date="2020-07" db="EMBL/GenBank/DDBJ databases">
        <title>Complete genome sequence of Mycolicibacterium litorale like strain isolated from cardiac implantable electronic device infection.</title>
        <authorList>
            <person name="Fukano H."/>
            <person name="Miyama H."/>
            <person name="Hoshino Y."/>
        </authorList>
    </citation>
    <scope>NUCLEOTIDE SEQUENCE [LARGE SCALE GENOMIC DNA]</scope>
    <source>
        <strain evidence="7 8">NIIDNTM18</strain>
    </source>
</reference>
<evidence type="ECO:0000256" key="2">
    <source>
        <dbReference type="ARBA" id="ARBA00023125"/>
    </source>
</evidence>
<evidence type="ECO:0000313" key="7">
    <source>
        <dbReference type="EMBL" id="BCI51641.1"/>
    </source>
</evidence>
<feature type="domain" description="HTH tetR-type" evidence="6">
    <location>
        <begin position="16"/>
        <end position="76"/>
    </location>
</feature>
<feature type="compositionally biased region" description="Basic residues" evidence="5">
    <location>
        <begin position="210"/>
        <end position="222"/>
    </location>
</feature>
<dbReference type="PANTHER" id="PTHR47506:SF6">
    <property type="entry name" value="HTH-TYPE TRANSCRIPTIONAL REPRESSOR NEMR"/>
    <property type="match status" value="1"/>
</dbReference>
<dbReference type="AlphaFoldDB" id="A0A6S6P245"/>
<evidence type="ECO:0000259" key="6">
    <source>
        <dbReference type="PROSITE" id="PS50977"/>
    </source>
</evidence>
<dbReference type="EMBL" id="AP023287">
    <property type="protein sequence ID" value="BCI51641.1"/>
    <property type="molecule type" value="Genomic_DNA"/>
</dbReference>
<dbReference type="PANTHER" id="PTHR47506">
    <property type="entry name" value="TRANSCRIPTIONAL REGULATORY PROTEIN"/>
    <property type="match status" value="1"/>
</dbReference>
<dbReference type="Proteomes" id="UP000515734">
    <property type="component" value="Chromosome"/>
</dbReference>
<evidence type="ECO:0000313" key="8">
    <source>
        <dbReference type="Proteomes" id="UP000515734"/>
    </source>
</evidence>
<dbReference type="Gene3D" id="1.10.357.10">
    <property type="entry name" value="Tetracycline Repressor, domain 2"/>
    <property type="match status" value="1"/>
</dbReference>
<feature type="region of interest" description="Disordered" evidence="5">
    <location>
        <begin position="203"/>
        <end position="222"/>
    </location>
</feature>
<evidence type="ECO:0000256" key="3">
    <source>
        <dbReference type="ARBA" id="ARBA00023163"/>
    </source>
</evidence>